<protein>
    <recommendedName>
        <fullName evidence="9">Photosystem I reaction center subunit PsaK</fullName>
    </recommendedName>
    <alternativeName>
        <fullName evidence="9">Photosystem I subunit X</fullName>
    </alternativeName>
</protein>
<feature type="transmembrane region" description="Helical" evidence="9">
    <location>
        <begin position="20"/>
        <end position="39"/>
    </location>
</feature>
<feature type="transmembrane region" description="Helical" evidence="9">
    <location>
        <begin position="59"/>
        <end position="83"/>
    </location>
</feature>
<dbReference type="InterPro" id="IPR037101">
    <property type="entry name" value="PSI_PsaK_bact"/>
</dbReference>
<evidence type="ECO:0000256" key="7">
    <source>
        <dbReference type="ARBA" id="ARBA00023078"/>
    </source>
</evidence>
<organism evidence="10">
    <name type="scientific">Acaryochloris sp. NBRC 102871</name>
    <dbReference type="NCBI Taxonomy" id="3139767"/>
    <lineage>
        <taxon>Bacteria</taxon>
        <taxon>Bacillati</taxon>
        <taxon>Cyanobacteriota</taxon>
        <taxon>Cyanophyceae</taxon>
        <taxon>Acaryochloridales</taxon>
        <taxon>Acaryochloridaceae</taxon>
        <taxon>Acaryochloris</taxon>
    </lineage>
</organism>
<evidence type="ECO:0000256" key="5">
    <source>
        <dbReference type="ARBA" id="ARBA00022836"/>
    </source>
</evidence>
<dbReference type="SMR" id="A0AAT9GVI7"/>
<dbReference type="EMBL" id="LC810510">
    <property type="protein sequence ID" value="BFJ90117.1"/>
    <property type="molecule type" value="Genomic_DNA"/>
</dbReference>
<evidence type="ECO:0000256" key="2">
    <source>
        <dbReference type="ARBA" id="ARBA00006458"/>
    </source>
</evidence>
<evidence type="ECO:0000256" key="3">
    <source>
        <dbReference type="ARBA" id="ARBA00022531"/>
    </source>
</evidence>
<dbReference type="InterPro" id="IPR017492">
    <property type="entry name" value="PSI_PsaK"/>
</dbReference>
<dbReference type="GO" id="GO:0015979">
    <property type="term" value="P:photosynthesis"/>
    <property type="evidence" value="ECO:0007669"/>
    <property type="project" value="UniProtKB-UniRule"/>
</dbReference>
<comment type="similarity">
    <text evidence="2 9">Belongs to the PsaG/PsaK family.</text>
</comment>
<gene>
    <name evidence="10" type="primary">psaK1</name>
    <name evidence="9" type="synonym">psaK</name>
</gene>
<dbReference type="GO" id="GO:0009522">
    <property type="term" value="C:photosystem I"/>
    <property type="evidence" value="ECO:0007669"/>
    <property type="project" value="UniProtKB-KW"/>
</dbReference>
<dbReference type="SUPFAM" id="SSF81563">
    <property type="entry name" value="Photosystem I reaction center subunit X, PsaK"/>
    <property type="match status" value="1"/>
</dbReference>
<dbReference type="InterPro" id="IPR035982">
    <property type="entry name" value="PSI_centre_PsaK_sf"/>
</dbReference>
<dbReference type="GO" id="GO:0031676">
    <property type="term" value="C:plasma membrane-derived thylakoid membrane"/>
    <property type="evidence" value="ECO:0007669"/>
    <property type="project" value="UniProtKB-SubCell"/>
</dbReference>
<dbReference type="HAMAP" id="MF_00474">
    <property type="entry name" value="PSI_PsaK"/>
    <property type="match status" value="1"/>
</dbReference>
<proteinExistence type="inferred from homology"/>
<name>A0AAT9GVI7_9CYAN</name>
<dbReference type="Pfam" id="PF01241">
    <property type="entry name" value="PSI_PSAK"/>
    <property type="match status" value="1"/>
</dbReference>
<evidence type="ECO:0000256" key="4">
    <source>
        <dbReference type="ARBA" id="ARBA00022692"/>
    </source>
</evidence>
<dbReference type="Gene3D" id="1.20.860.20">
    <property type="entry name" value="Photosystem I PsaK, reaction centre"/>
    <property type="match status" value="1"/>
</dbReference>
<dbReference type="InterPro" id="IPR000549">
    <property type="entry name" value="PSI_PsaG/PsaK"/>
</dbReference>
<comment type="subcellular location">
    <subcellularLocation>
        <location evidence="9">Cellular thylakoid membrane</location>
        <topology evidence="9">Multi-pass membrane protein</topology>
    </subcellularLocation>
    <subcellularLocation>
        <location evidence="1">Membrane</location>
        <topology evidence="1">Multi-pass membrane protein</topology>
    </subcellularLocation>
</comment>
<sequence>MFTPTFLTVAVRAVNWTPAVGVVMIAANILAIAIAKYSIQYPNVGPSMPASNLFGGFSFNAVLGTQVFGHVLGAGAILGLTYLGVL</sequence>
<keyword evidence="7 9" id="KW-0793">Thylakoid</keyword>
<keyword evidence="3 9" id="KW-0602">Photosynthesis</keyword>
<dbReference type="AlphaFoldDB" id="A0AAT9GVI7"/>
<accession>A0AAT9GVI7</accession>
<keyword evidence="8 9" id="KW-0472">Membrane</keyword>
<evidence type="ECO:0000256" key="8">
    <source>
        <dbReference type="ARBA" id="ARBA00023136"/>
    </source>
</evidence>
<evidence type="ECO:0000313" key="10">
    <source>
        <dbReference type="EMBL" id="BFJ90117.1"/>
    </source>
</evidence>
<reference evidence="10" key="1">
    <citation type="journal article" date="2024" name="Photosyn. Res.">
        <title>Presence of low-energy chlorophylls d in photosystem I trimer and monomer cores isolated from Acaryochloris sp. NBRC 102871.</title>
        <authorList>
            <person name="Nagao R."/>
            <person name="Yamamoto H."/>
            <person name="Ogawa H."/>
            <person name="Ito H."/>
            <person name="Yamamoto Y."/>
            <person name="Suzuki T."/>
            <person name="Kato K."/>
            <person name="Nakajima Y."/>
            <person name="Dohmae N."/>
            <person name="Shen J.-R."/>
        </authorList>
    </citation>
    <scope>NUCLEOTIDE SEQUENCE</scope>
</reference>
<keyword evidence="5 9" id="KW-0603">Photosystem I</keyword>
<dbReference type="NCBIfam" id="TIGR03049">
    <property type="entry name" value="PS_I_psaK"/>
    <property type="match status" value="1"/>
</dbReference>
<evidence type="ECO:0000256" key="6">
    <source>
        <dbReference type="ARBA" id="ARBA00022989"/>
    </source>
</evidence>
<keyword evidence="6 9" id="KW-1133">Transmembrane helix</keyword>
<evidence type="ECO:0000256" key="1">
    <source>
        <dbReference type="ARBA" id="ARBA00004141"/>
    </source>
</evidence>
<evidence type="ECO:0000256" key="9">
    <source>
        <dbReference type="HAMAP-Rule" id="MF_00474"/>
    </source>
</evidence>
<keyword evidence="4 9" id="KW-0812">Transmembrane</keyword>